<name>A0A183MTX0_9TREM</name>
<evidence type="ECO:0000313" key="2">
    <source>
        <dbReference type="Proteomes" id="UP000277204"/>
    </source>
</evidence>
<proteinExistence type="predicted"/>
<organism evidence="1 2">
    <name type="scientific">Schistosoma margrebowiei</name>
    <dbReference type="NCBI Taxonomy" id="48269"/>
    <lineage>
        <taxon>Eukaryota</taxon>
        <taxon>Metazoa</taxon>
        <taxon>Spiralia</taxon>
        <taxon>Lophotrochozoa</taxon>
        <taxon>Platyhelminthes</taxon>
        <taxon>Trematoda</taxon>
        <taxon>Digenea</taxon>
        <taxon>Strigeidida</taxon>
        <taxon>Schistosomatoidea</taxon>
        <taxon>Schistosomatidae</taxon>
        <taxon>Schistosoma</taxon>
    </lineage>
</organism>
<dbReference type="EMBL" id="UZAI01017983">
    <property type="protein sequence ID" value="VDP31767.1"/>
    <property type="molecule type" value="Genomic_DNA"/>
</dbReference>
<dbReference type="Proteomes" id="UP000277204">
    <property type="component" value="Unassembled WGS sequence"/>
</dbReference>
<gene>
    <name evidence="1" type="ORF">SMRZ_LOCUS19495</name>
</gene>
<protein>
    <submittedName>
        <fullName evidence="1">Uncharacterized protein</fullName>
    </submittedName>
</protein>
<sequence>MINITTTKSVNEENEFISCKPAPLDPPHIEAAHTDHSKDIKQTIEKIGIDFRQVNSGKAEGFDSIPDEAQKSDTEAHANMPHVLF</sequence>
<reference evidence="1 2" key="1">
    <citation type="submission" date="2018-11" db="EMBL/GenBank/DDBJ databases">
        <authorList>
            <consortium name="Pathogen Informatics"/>
        </authorList>
    </citation>
    <scope>NUCLEOTIDE SEQUENCE [LARGE SCALE GENOMIC DNA]</scope>
    <source>
        <strain evidence="1 2">Zambia</strain>
    </source>
</reference>
<accession>A0A183MTX0</accession>
<dbReference type="AlphaFoldDB" id="A0A183MTX0"/>
<keyword evidence="2" id="KW-1185">Reference proteome</keyword>
<evidence type="ECO:0000313" key="1">
    <source>
        <dbReference type="EMBL" id="VDP31767.1"/>
    </source>
</evidence>